<organism evidence="3 4">
    <name type="scientific">Alkaliphilus metalliredigens (strain QYMF)</name>
    <dbReference type="NCBI Taxonomy" id="293826"/>
    <lineage>
        <taxon>Bacteria</taxon>
        <taxon>Bacillati</taxon>
        <taxon>Bacillota</taxon>
        <taxon>Clostridia</taxon>
        <taxon>Peptostreptococcales</taxon>
        <taxon>Natronincolaceae</taxon>
        <taxon>Alkaliphilus</taxon>
    </lineage>
</organism>
<dbReference type="Pfam" id="PF02655">
    <property type="entry name" value="ATP-grasp_3"/>
    <property type="match status" value="1"/>
</dbReference>
<feature type="domain" description="ATP-grasp" evidence="2">
    <location>
        <begin position="138"/>
        <end position="331"/>
    </location>
</feature>
<dbReference type="InterPro" id="IPR011761">
    <property type="entry name" value="ATP-grasp"/>
</dbReference>
<keyword evidence="1" id="KW-0547">Nucleotide-binding</keyword>
<dbReference type="KEGG" id="amt:Amet_3422"/>
<dbReference type="EMBL" id="CP000724">
    <property type="protein sequence ID" value="ABR49550.1"/>
    <property type="molecule type" value="Genomic_DNA"/>
</dbReference>
<evidence type="ECO:0000256" key="1">
    <source>
        <dbReference type="PROSITE-ProRule" id="PRU00409"/>
    </source>
</evidence>
<proteinExistence type="predicted"/>
<protein>
    <recommendedName>
        <fullName evidence="2">ATP-grasp domain-containing protein</fullName>
    </recommendedName>
</protein>
<dbReference type="AlphaFoldDB" id="A6TTN2"/>
<evidence type="ECO:0000313" key="3">
    <source>
        <dbReference type="EMBL" id="ABR49550.1"/>
    </source>
</evidence>
<keyword evidence="4" id="KW-1185">Reference proteome</keyword>
<dbReference type="Proteomes" id="UP000001572">
    <property type="component" value="Chromosome"/>
</dbReference>
<accession>A6TTN2</accession>
<dbReference type="Gene3D" id="3.30.470.20">
    <property type="entry name" value="ATP-grasp fold, B domain"/>
    <property type="match status" value="1"/>
</dbReference>
<dbReference type="GO" id="GO:0005524">
    <property type="term" value="F:ATP binding"/>
    <property type="evidence" value="ECO:0007669"/>
    <property type="project" value="UniProtKB-UniRule"/>
</dbReference>
<dbReference type="SUPFAM" id="SSF56059">
    <property type="entry name" value="Glutathione synthetase ATP-binding domain-like"/>
    <property type="match status" value="1"/>
</dbReference>
<gene>
    <name evidence="3" type="ordered locus">Amet_3422</name>
</gene>
<dbReference type="STRING" id="293826.Amet_3422"/>
<keyword evidence="1" id="KW-0067">ATP-binding</keyword>
<reference evidence="4" key="1">
    <citation type="journal article" date="2016" name="Genome Announc.">
        <title>Complete genome sequence of Alkaliphilus metalliredigens strain QYMF, an alkaliphilic and metal-reducing bacterium isolated from borax-contaminated leachate ponds.</title>
        <authorList>
            <person name="Hwang C."/>
            <person name="Copeland A."/>
            <person name="Lucas S."/>
            <person name="Lapidus A."/>
            <person name="Barry K."/>
            <person name="Detter J.C."/>
            <person name="Glavina Del Rio T."/>
            <person name="Hammon N."/>
            <person name="Israni S."/>
            <person name="Dalin E."/>
            <person name="Tice H."/>
            <person name="Pitluck S."/>
            <person name="Chertkov O."/>
            <person name="Brettin T."/>
            <person name="Bruce D."/>
            <person name="Han C."/>
            <person name="Schmutz J."/>
            <person name="Larimer F."/>
            <person name="Land M.L."/>
            <person name="Hauser L."/>
            <person name="Kyrpides N."/>
            <person name="Mikhailova N."/>
            <person name="Ye Q."/>
            <person name="Zhou J."/>
            <person name="Richardson P."/>
            <person name="Fields M.W."/>
        </authorList>
    </citation>
    <scope>NUCLEOTIDE SEQUENCE [LARGE SCALE GENOMIC DNA]</scope>
    <source>
        <strain evidence="4">QYMF</strain>
    </source>
</reference>
<dbReference type="GO" id="GO:0046872">
    <property type="term" value="F:metal ion binding"/>
    <property type="evidence" value="ECO:0007669"/>
    <property type="project" value="InterPro"/>
</dbReference>
<evidence type="ECO:0000313" key="4">
    <source>
        <dbReference type="Proteomes" id="UP000001572"/>
    </source>
</evidence>
<dbReference type="RefSeq" id="WP_012064513.1">
    <property type="nucleotide sequence ID" value="NC_009633.1"/>
</dbReference>
<dbReference type="PANTHER" id="PTHR37018">
    <property type="entry name" value="CULTURE SPECIFIC PROTEIN, PUTATIVE (AFU_ORTHOLOGUE AFUA_2G00130)-RELATED"/>
    <property type="match status" value="1"/>
</dbReference>
<dbReference type="InterPro" id="IPR053269">
    <property type="entry name" value="Asp-Met_ligase"/>
</dbReference>
<sequence>MNPYNTVLLPIVSLSDIFGKDLILNPRASFSNYGWLPKNREKLDFLTGAPLTVAGDMPVICSDSVVSQEIISLLKRVNLEVAPFRHIYHSERSYQDTLDLFNGQKKQMVVNHPHPSSEINRGGYWIDPQLIGFLNNKANLEKLVPIGHTPRRVVIHPNEISKTVDQLKKLPVVIKVASDEPNGGGYDVVICKSKKDVSYAYNYFNTCSTVVVEEYIEIEQSYNIQFAKTIKGDIIYLGTSEQIATADGIYIGNWFERDHEPPEKLMKVGLAIMEYACSLGFIGIGGFDIVISNDNRQFVIDLNFRLNGSTAPLLLKESIFSAYNASILLFQNWDSHLKWDDFFAVCQQAVEELNFIPLAFNNPLSNSNPDTACYVSGVIFGSSKEEILEKEECLNVCMTNVM</sequence>
<dbReference type="PROSITE" id="PS50975">
    <property type="entry name" value="ATP_GRASP"/>
    <property type="match status" value="1"/>
</dbReference>
<dbReference type="eggNOG" id="COG1181">
    <property type="taxonomic scope" value="Bacteria"/>
</dbReference>
<dbReference type="HOGENOM" id="CLU_658640_0_0_9"/>
<dbReference type="PANTHER" id="PTHR37018:SF1">
    <property type="entry name" value="CULTURE SPECIFIC PROTEIN, PUTATIVE (AFU_ORTHOLOGUE AFUA_2G00130)-RELATED"/>
    <property type="match status" value="1"/>
</dbReference>
<name>A6TTN2_ALKMQ</name>
<dbReference type="InterPro" id="IPR003806">
    <property type="entry name" value="ATP-grasp_PylC-type"/>
</dbReference>
<evidence type="ECO:0000259" key="2">
    <source>
        <dbReference type="PROSITE" id="PS50975"/>
    </source>
</evidence>